<evidence type="ECO:0000259" key="3">
    <source>
        <dbReference type="Pfam" id="PF08385"/>
    </source>
</evidence>
<accession>A0A0B1SHP8</accession>
<evidence type="ECO:0000313" key="5">
    <source>
        <dbReference type="Proteomes" id="UP000053660"/>
    </source>
</evidence>
<dbReference type="OrthoDB" id="2996468at2759"/>
<dbReference type="GO" id="GO:0045505">
    <property type="term" value="F:dynein intermediate chain binding"/>
    <property type="evidence" value="ECO:0007669"/>
    <property type="project" value="InterPro"/>
</dbReference>
<dbReference type="EMBL" id="KN577672">
    <property type="protein sequence ID" value="KHJ82700.1"/>
    <property type="molecule type" value="Genomic_DNA"/>
</dbReference>
<name>A0A0B1SHP8_OESDE</name>
<keyword evidence="5" id="KW-1185">Reference proteome</keyword>
<dbReference type="GO" id="GO:0007018">
    <property type="term" value="P:microtubule-based movement"/>
    <property type="evidence" value="ECO:0007669"/>
    <property type="project" value="InterPro"/>
</dbReference>
<sequence length="304" mass="35218">MKDFPLNELVSATDLDSIKVALGNVFGHMKKIRATKYPIQRALRFIEAISRDMNAQILKVLGTRRLMHISIVEFDQLMMQCIQLFTKWDDEYDKFITLLRDISKKKRDEPVKLMWKVQPLHKKLEGRLVQIKAFRKQHEQLRVVIARVLRPAGTPSAETQPAETPQPHNGELTPVDQVNLAYEFVKEVDCLDVSVEGTTAWDAAQRRYEEHISRVETAITSRLRDQLGSARNANEMFSIFSRFNALFCRPQILGAVREYQTQLIQRVKEDIERLQAKFTKQYADHRGEILTQTFDIPPLSANII</sequence>
<dbReference type="PANTHER" id="PTHR46532:SF4">
    <property type="entry name" value="AAA+ ATPASE DOMAIN-CONTAINING PROTEIN"/>
    <property type="match status" value="1"/>
</dbReference>
<dbReference type="Proteomes" id="UP000053660">
    <property type="component" value="Unassembled WGS sequence"/>
</dbReference>
<dbReference type="Pfam" id="PF08385">
    <property type="entry name" value="DHC_N1"/>
    <property type="match status" value="1"/>
</dbReference>
<dbReference type="InterPro" id="IPR026983">
    <property type="entry name" value="DHC"/>
</dbReference>
<dbReference type="GO" id="GO:0005858">
    <property type="term" value="C:axonemal dynein complex"/>
    <property type="evidence" value="ECO:0007669"/>
    <property type="project" value="TreeGrafter"/>
</dbReference>
<dbReference type="AlphaFoldDB" id="A0A0B1SHP8"/>
<feature type="domain" description="Dynein heavy chain tail" evidence="3">
    <location>
        <begin position="1"/>
        <end position="304"/>
    </location>
</feature>
<protein>
    <submittedName>
        <fullName evidence="4">Dynein heavy chain, region 1</fullName>
    </submittedName>
</protein>
<proteinExistence type="inferred from homology"/>
<evidence type="ECO:0000256" key="2">
    <source>
        <dbReference type="SAM" id="Coils"/>
    </source>
</evidence>
<keyword evidence="2" id="KW-0175">Coiled coil</keyword>
<evidence type="ECO:0000313" key="4">
    <source>
        <dbReference type="EMBL" id="KHJ82700.1"/>
    </source>
</evidence>
<feature type="non-terminal residue" evidence="4">
    <location>
        <position position="304"/>
    </location>
</feature>
<dbReference type="InterPro" id="IPR013594">
    <property type="entry name" value="Dynein_heavy_tail"/>
</dbReference>
<dbReference type="PANTHER" id="PTHR46532">
    <property type="entry name" value="MALE FERTILITY FACTOR KL5"/>
    <property type="match status" value="1"/>
</dbReference>
<organism evidence="4 5">
    <name type="scientific">Oesophagostomum dentatum</name>
    <name type="common">Nodular worm</name>
    <dbReference type="NCBI Taxonomy" id="61180"/>
    <lineage>
        <taxon>Eukaryota</taxon>
        <taxon>Metazoa</taxon>
        <taxon>Ecdysozoa</taxon>
        <taxon>Nematoda</taxon>
        <taxon>Chromadorea</taxon>
        <taxon>Rhabditida</taxon>
        <taxon>Rhabditina</taxon>
        <taxon>Rhabditomorpha</taxon>
        <taxon>Strongyloidea</taxon>
        <taxon>Strongylidae</taxon>
        <taxon>Oesophagostomum</taxon>
    </lineage>
</organism>
<dbReference type="GO" id="GO:0051959">
    <property type="term" value="F:dynein light intermediate chain binding"/>
    <property type="evidence" value="ECO:0007669"/>
    <property type="project" value="InterPro"/>
</dbReference>
<feature type="coiled-coil region" evidence="2">
    <location>
        <begin position="257"/>
        <end position="284"/>
    </location>
</feature>
<comment type="similarity">
    <text evidence="1">Belongs to the dynein heavy chain family.</text>
</comment>
<gene>
    <name evidence="4" type="ORF">OESDEN_17605</name>
</gene>
<evidence type="ECO:0000256" key="1">
    <source>
        <dbReference type="ARBA" id="ARBA00008887"/>
    </source>
</evidence>
<reference evidence="4 5" key="1">
    <citation type="submission" date="2014-03" db="EMBL/GenBank/DDBJ databases">
        <title>Draft genome of the hookworm Oesophagostomum dentatum.</title>
        <authorList>
            <person name="Mitreva M."/>
        </authorList>
    </citation>
    <scope>NUCLEOTIDE SEQUENCE [LARGE SCALE GENOMIC DNA]</scope>
    <source>
        <strain evidence="4 5">OD-Hann</strain>
    </source>
</reference>